<dbReference type="PANTHER" id="PTHR34853">
    <property type="match status" value="1"/>
</dbReference>
<evidence type="ECO:0000313" key="5">
    <source>
        <dbReference type="EMBL" id="CAH2355164.1"/>
    </source>
</evidence>
<organism evidence="5 6">
    <name type="scientific">[Candida] railenensis</name>
    <dbReference type="NCBI Taxonomy" id="45579"/>
    <lineage>
        <taxon>Eukaryota</taxon>
        <taxon>Fungi</taxon>
        <taxon>Dikarya</taxon>
        <taxon>Ascomycota</taxon>
        <taxon>Saccharomycotina</taxon>
        <taxon>Pichiomycetes</taxon>
        <taxon>Debaryomycetaceae</taxon>
        <taxon>Kurtzmaniella</taxon>
    </lineage>
</organism>
<gene>
    <name evidence="5" type="ORF">CLIB1423_22S01200</name>
</gene>
<accession>A0A9P0W116</accession>
<dbReference type="EMBL" id="CAKXYY010000022">
    <property type="protein sequence ID" value="CAH2355164.1"/>
    <property type="molecule type" value="Genomic_DNA"/>
</dbReference>
<sequence length="482" mass="52626">MRFIPLFLLLALFTTVFAAPAADPSPVLKPSEDPFYVPPDGFESEEVGTVLRLRKSPHPLRSVYFELNVKDSWQVLVRSSTAEGNATAVVTTLIEPYNANSSRLVSYQIAQDSAKADCAASYAFQYGADVGVNLVAEAEMFLIQIALIQGFWVSAPDYEGPQASFTAGRMSGKAVLDTIKGVISSANETGLAAEPDVILWGYSGGSLASGWAAAMQPWYAPDLAPRLKGAALGGFVTNITETVVAVDGSLYAGMITAGFTGLSNEYPSLKKYITEYIPEDRLSQFNLAGDQCLLLACGYYMYTQIFRGEDKYTGGYDILHEPEVWDTLMNTTLGVGKDDLPQIPIFIYHGEKDGIVPFVNTERIYDVWCEWGIGSLEVSSSQTTKHVTEAIFGSTAAAAWIDKMFNGGAAVQGCKSTSRYNNLLYPGVLPEVVDLVESAVKSIFGFEIGPTSPIQRRETIDLDAIVERKLEERFSNKRSIRW</sequence>
<comment type="catalytic activity">
    <reaction evidence="3">
        <text>a triacylglycerol + H2O = a diacylglycerol + a fatty acid + H(+)</text>
        <dbReference type="Rhea" id="RHEA:12044"/>
        <dbReference type="ChEBI" id="CHEBI:15377"/>
        <dbReference type="ChEBI" id="CHEBI:15378"/>
        <dbReference type="ChEBI" id="CHEBI:17855"/>
        <dbReference type="ChEBI" id="CHEBI:18035"/>
        <dbReference type="ChEBI" id="CHEBI:28868"/>
        <dbReference type="EC" id="3.1.1.3"/>
    </reaction>
    <physiologicalReaction direction="left-to-right" evidence="3">
        <dbReference type="Rhea" id="RHEA:12045"/>
    </physiologicalReaction>
</comment>
<dbReference type="Gene3D" id="3.40.50.1820">
    <property type="entry name" value="alpha/beta hydrolase"/>
    <property type="match status" value="1"/>
</dbReference>
<dbReference type="Proteomes" id="UP000837801">
    <property type="component" value="Unassembled WGS sequence"/>
</dbReference>
<keyword evidence="1 4" id="KW-0732">Signal</keyword>
<dbReference type="Pfam" id="PF03583">
    <property type="entry name" value="LIP"/>
    <property type="match status" value="1"/>
</dbReference>
<dbReference type="Gene3D" id="1.10.260.130">
    <property type="match status" value="1"/>
</dbReference>
<proteinExistence type="predicted"/>
<evidence type="ECO:0000256" key="4">
    <source>
        <dbReference type="SAM" id="SignalP"/>
    </source>
</evidence>
<reference evidence="5" key="1">
    <citation type="submission" date="2022-03" db="EMBL/GenBank/DDBJ databases">
        <authorList>
            <person name="Legras J.-L."/>
            <person name="Devillers H."/>
            <person name="Grondin C."/>
        </authorList>
    </citation>
    <scope>NUCLEOTIDE SEQUENCE</scope>
    <source>
        <strain evidence="5">CLIB 1423</strain>
    </source>
</reference>
<dbReference type="OrthoDB" id="2373480at2759"/>
<dbReference type="PIRSF" id="PIRSF029171">
    <property type="entry name" value="Esterase_LipA"/>
    <property type="match status" value="1"/>
</dbReference>
<evidence type="ECO:0000313" key="6">
    <source>
        <dbReference type="Proteomes" id="UP000837801"/>
    </source>
</evidence>
<dbReference type="PANTHER" id="PTHR34853:SF1">
    <property type="entry name" value="LIPASE 5"/>
    <property type="match status" value="1"/>
</dbReference>
<keyword evidence="6" id="KW-1185">Reference proteome</keyword>
<comment type="caution">
    <text evidence="5">The sequence shown here is derived from an EMBL/GenBank/DDBJ whole genome shotgun (WGS) entry which is preliminary data.</text>
</comment>
<dbReference type="GO" id="GO:0016042">
    <property type="term" value="P:lipid catabolic process"/>
    <property type="evidence" value="ECO:0007669"/>
    <property type="project" value="InterPro"/>
</dbReference>
<keyword evidence="2" id="KW-0325">Glycoprotein</keyword>
<dbReference type="AlphaFoldDB" id="A0A9P0W116"/>
<evidence type="ECO:0000256" key="2">
    <source>
        <dbReference type="ARBA" id="ARBA00023180"/>
    </source>
</evidence>
<dbReference type="GO" id="GO:0004806">
    <property type="term" value="F:triacylglycerol lipase activity"/>
    <property type="evidence" value="ECO:0007669"/>
    <property type="project" value="UniProtKB-EC"/>
</dbReference>
<dbReference type="InterPro" id="IPR029058">
    <property type="entry name" value="AB_hydrolase_fold"/>
</dbReference>
<feature type="signal peptide" evidence="4">
    <location>
        <begin position="1"/>
        <end position="18"/>
    </location>
</feature>
<evidence type="ECO:0000256" key="1">
    <source>
        <dbReference type="ARBA" id="ARBA00022729"/>
    </source>
</evidence>
<feature type="chain" id="PRO_5040225769" evidence="4">
    <location>
        <begin position="19"/>
        <end position="482"/>
    </location>
</feature>
<protein>
    <submittedName>
        <fullName evidence="5">Lipase 1</fullName>
    </submittedName>
</protein>
<dbReference type="InterPro" id="IPR005152">
    <property type="entry name" value="Lipase_secreted"/>
</dbReference>
<name>A0A9P0W116_9ASCO</name>
<evidence type="ECO:0000256" key="3">
    <source>
        <dbReference type="ARBA" id="ARBA00023369"/>
    </source>
</evidence>
<dbReference type="SUPFAM" id="SSF53474">
    <property type="entry name" value="alpha/beta-Hydrolases"/>
    <property type="match status" value="1"/>
</dbReference>